<dbReference type="Proteomes" id="UP001243330">
    <property type="component" value="Unassembled WGS sequence"/>
</dbReference>
<proteinExistence type="predicted"/>
<accession>A0AAD9AYF1</accession>
<organism evidence="2 3">
    <name type="scientific">Colletotrichum chrysophilum</name>
    <dbReference type="NCBI Taxonomy" id="1836956"/>
    <lineage>
        <taxon>Eukaryota</taxon>
        <taxon>Fungi</taxon>
        <taxon>Dikarya</taxon>
        <taxon>Ascomycota</taxon>
        <taxon>Pezizomycotina</taxon>
        <taxon>Sordariomycetes</taxon>
        <taxon>Hypocreomycetidae</taxon>
        <taxon>Glomerellales</taxon>
        <taxon>Glomerellaceae</taxon>
        <taxon>Colletotrichum</taxon>
        <taxon>Colletotrichum gloeosporioides species complex</taxon>
    </lineage>
</organism>
<keyword evidence="1" id="KW-0472">Membrane</keyword>
<keyword evidence="3" id="KW-1185">Reference proteome</keyword>
<evidence type="ECO:0000313" key="2">
    <source>
        <dbReference type="EMBL" id="KAK1857003.1"/>
    </source>
</evidence>
<gene>
    <name evidence="2" type="ORF">CCHR01_00346</name>
</gene>
<evidence type="ECO:0000313" key="3">
    <source>
        <dbReference type="Proteomes" id="UP001243330"/>
    </source>
</evidence>
<reference evidence="2" key="1">
    <citation type="submission" date="2023-01" db="EMBL/GenBank/DDBJ databases">
        <title>Colletotrichum chrysophilum M932 genome sequence.</title>
        <authorList>
            <person name="Baroncelli R."/>
        </authorList>
    </citation>
    <scope>NUCLEOTIDE SEQUENCE</scope>
    <source>
        <strain evidence="2">M932</strain>
    </source>
</reference>
<keyword evidence="1" id="KW-0812">Transmembrane</keyword>
<keyword evidence="1" id="KW-1133">Transmembrane helix</keyword>
<sequence>MRLLDHQSSNATLATGNNIANSSCPSLFPTDVVLAGAGAVFIVVLAISLRSNFRAKTEATTGKVAAGTILTAVLPTGAEW</sequence>
<feature type="transmembrane region" description="Helical" evidence="1">
    <location>
        <begin position="32"/>
        <end position="49"/>
    </location>
</feature>
<dbReference type="EMBL" id="JAQOWY010000003">
    <property type="protein sequence ID" value="KAK1857003.1"/>
    <property type="molecule type" value="Genomic_DNA"/>
</dbReference>
<dbReference type="AlphaFoldDB" id="A0AAD9AYF1"/>
<evidence type="ECO:0000256" key="1">
    <source>
        <dbReference type="SAM" id="Phobius"/>
    </source>
</evidence>
<protein>
    <submittedName>
        <fullName evidence="2">Uncharacterized protein</fullName>
    </submittedName>
</protein>
<name>A0AAD9AYF1_9PEZI</name>
<comment type="caution">
    <text evidence="2">The sequence shown here is derived from an EMBL/GenBank/DDBJ whole genome shotgun (WGS) entry which is preliminary data.</text>
</comment>